<dbReference type="InterPro" id="IPR002730">
    <property type="entry name" value="Rpp29/RNP1"/>
</dbReference>
<accession>A0RVY1</accession>
<keyword evidence="3 6" id="KW-0540">Nuclease</keyword>
<dbReference type="InterPro" id="IPR036980">
    <property type="entry name" value="RNase_P/MRP_Rpp29_sf"/>
</dbReference>
<dbReference type="EC" id="3.1.26.5" evidence="6"/>
<comment type="similarity">
    <text evidence="6">Belongs to the eukaryotic/archaeal RNase P protein component 1 family.</text>
</comment>
<evidence type="ECO:0000256" key="1">
    <source>
        <dbReference type="ARBA" id="ARBA00022490"/>
    </source>
</evidence>
<dbReference type="HAMAP" id="MF_00754">
    <property type="entry name" value="RNase_P_1"/>
    <property type="match status" value="1"/>
</dbReference>
<reference evidence="7 8" key="1">
    <citation type="journal article" date="2006" name="Proc. Natl. Acad. Sci. U.S.A.">
        <title>Genomic analysis of the uncultivated marine crenarchaeote Cenarchaeum symbiosum.</title>
        <authorList>
            <person name="Hallam S.J."/>
            <person name="Konstantinidis K.T."/>
            <person name="Putnam N."/>
            <person name="Schleper C."/>
            <person name="Watanabe Y."/>
            <person name="Sugahara J."/>
            <person name="Preston C."/>
            <person name="de la Torre J."/>
            <person name="Richardson P.M."/>
            <person name="DeLong E.F."/>
        </authorList>
    </citation>
    <scope>NUCLEOTIDE SEQUENCE [LARGE SCALE GENOMIC DNA]</scope>
    <source>
        <strain evidence="8">A</strain>
    </source>
</reference>
<name>A0RVY1_CENSY</name>
<evidence type="ECO:0000256" key="2">
    <source>
        <dbReference type="ARBA" id="ARBA00022694"/>
    </source>
</evidence>
<comment type="catalytic activity">
    <reaction evidence="6">
        <text>Endonucleolytic cleavage of RNA, removing 5'-extranucleotides from tRNA precursor.</text>
        <dbReference type="EC" id="3.1.26.5"/>
    </reaction>
</comment>
<dbReference type="HOGENOM" id="CLU_107020_2_1_2"/>
<gene>
    <name evidence="6" type="primary">rnp1</name>
    <name evidence="7" type="ordered locus">CENSYa_0865</name>
</gene>
<dbReference type="AlphaFoldDB" id="A0RVY1"/>
<dbReference type="STRING" id="414004.CENSYa_0865"/>
<proteinExistence type="inferred from homology"/>
<evidence type="ECO:0000256" key="4">
    <source>
        <dbReference type="ARBA" id="ARBA00022759"/>
    </source>
</evidence>
<keyword evidence="1 6" id="KW-0963">Cytoplasm</keyword>
<dbReference type="GO" id="GO:0005737">
    <property type="term" value="C:cytoplasm"/>
    <property type="evidence" value="ECO:0007669"/>
    <property type="project" value="UniProtKB-SubCell"/>
</dbReference>
<comment type="subcellular location">
    <subcellularLocation>
        <location evidence="6">Cytoplasm</location>
    </subcellularLocation>
</comment>
<keyword evidence="4 6" id="KW-0255">Endonuclease</keyword>
<dbReference type="EnsemblBacteria" id="ABK77498">
    <property type="protein sequence ID" value="ABK77498"/>
    <property type="gene ID" value="CENSYa_0865"/>
</dbReference>
<keyword evidence="5 6" id="KW-0378">Hydrolase</keyword>
<dbReference type="Proteomes" id="UP000000758">
    <property type="component" value="Chromosome"/>
</dbReference>
<evidence type="ECO:0000256" key="5">
    <source>
        <dbReference type="ARBA" id="ARBA00022801"/>
    </source>
</evidence>
<dbReference type="GO" id="GO:0001682">
    <property type="term" value="P:tRNA 5'-leader removal"/>
    <property type="evidence" value="ECO:0007669"/>
    <property type="project" value="UniProtKB-UniRule"/>
</dbReference>
<dbReference type="EMBL" id="DP000238">
    <property type="protein sequence ID" value="ABK77498.1"/>
    <property type="molecule type" value="Genomic_DNA"/>
</dbReference>
<dbReference type="Gene3D" id="2.30.30.210">
    <property type="entry name" value="Ribonuclease P/MRP, subunit p29"/>
    <property type="match status" value="1"/>
</dbReference>
<comment type="subunit">
    <text evidence="6">Consists of a catalytic RNA component and at least 4-5 protein subunits.</text>
</comment>
<evidence type="ECO:0000313" key="7">
    <source>
        <dbReference type="EMBL" id="ABK77498.1"/>
    </source>
</evidence>
<dbReference type="SMART" id="SM00538">
    <property type="entry name" value="POP4"/>
    <property type="match status" value="1"/>
</dbReference>
<dbReference type="InterPro" id="IPR023534">
    <property type="entry name" value="Rof/RNase_P-like"/>
</dbReference>
<comment type="function">
    <text evidence="6">Part of ribonuclease P, a protein complex that generates mature tRNA molecules by cleaving their 5'-ends.</text>
</comment>
<dbReference type="Pfam" id="PF01868">
    <property type="entry name" value="RNase_P-MRP_p29"/>
    <property type="match status" value="1"/>
</dbReference>
<dbReference type="GO" id="GO:0030677">
    <property type="term" value="C:ribonuclease P complex"/>
    <property type="evidence" value="ECO:0007669"/>
    <property type="project" value="UniProtKB-UniRule"/>
</dbReference>
<dbReference type="SUPFAM" id="SSF101744">
    <property type="entry name" value="Rof/RNase P subunit-like"/>
    <property type="match status" value="1"/>
</dbReference>
<evidence type="ECO:0000256" key="3">
    <source>
        <dbReference type="ARBA" id="ARBA00022722"/>
    </source>
</evidence>
<keyword evidence="2 6" id="KW-0819">tRNA processing</keyword>
<sequence length="80" mass="8851">MITQENIRLHELVGLAASASGYIREGMVIDETKNMILLDTAAGRIMLPKAGRLWRFASGRTSCTVQGESLAGRPHERLKR</sequence>
<organism evidence="7 8">
    <name type="scientific">Cenarchaeum symbiosum (strain A)</name>
    <dbReference type="NCBI Taxonomy" id="414004"/>
    <lineage>
        <taxon>Archaea</taxon>
        <taxon>Nitrososphaerota</taxon>
        <taxon>Candidatus Cenarchaeales</taxon>
        <taxon>Candidatus Cenarchaeaceae</taxon>
        <taxon>Candidatus Cenarchaeum</taxon>
    </lineage>
</organism>
<protein>
    <recommendedName>
        <fullName evidence="6">Ribonuclease P protein component 1</fullName>
        <shortName evidence="6">RNase P component 1</shortName>
        <ecNumber evidence="6">3.1.26.5</ecNumber>
    </recommendedName>
    <alternativeName>
        <fullName evidence="6">Rpp29</fullName>
    </alternativeName>
</protein>
<keyword evidence="8" id="KW-1185">Reference proteome</keyword>
<dbReference type="GO" id="GO:0003723">
    <property type="term" value="F:RNA binding"/>
    <property type="evidence" value="ECO:0007669"/>
    <property type="project" value="InterPro"/>
</dbReference>
<dbReference type="GO" id="GO:0004526">
    <property type="term" value="F:ribonuclease P activity"/>
    <property type="evidence" value="ECO:0007669"/>
    <property type="project" value="UniProtKB-UniRule"/>
</dbReference>
<dbReference type="KEGG" id="csy:CENSYa_0865"/>
<dbReference type="InterPro" id="IPR023538">
    <property type="entry name" value="RNP1"/>
</dbReference>
<evidence type="ECO:0000256" key="6">
    <source>
        <dbReference type="HAMAP-Rule" id="MF_00754"/>
    </source>
</evidence>
<evidence type="ECO:0000313" key="8">
    <source>
        <dbReference type="Proteomes" id="UP000000758"/>
    </source>
</evidence>